<evidence type="ECO:0000256" key="5">
    <source>
        <dbReference type="SAM" id="SignalP"/>
    </source>
</evidence>
<keyword evidence="3" id="KW-0964">Secreted</keyword>
<name>A0A8B8IAH7_VANTA</name>
<dbReference type="InterPro" id="IPR029058">
    <property type="entry name" value="AB_hydrolase_fold"/>
</dbReference>
<dbReference type="Pfam" id="PF00151">
    <property type="entry name" value="Lipase"/>
    <property type="match status" value="1"/>
</dbReference>
<gene>
    <name evidence="8" type="primary">LOC113398623</name>
</gene>
<dbReference type="AlphaFoldDB" id="A0A8B8IAH7"/>
<evidence type="ECO:0000256" key="3">
    <source>
        <dbReference type="ARBA" id="ARBA00022525"/>
    </source>
</evidence>
<organism evidence="7 8">
    <name type="scientific">Vanessa tameamea</name>
    <name type="common">Kamehameha butterfly</name>
    <dbReference type="NCBI Taxonomy" id="334116"/>
    <lineage>
        <taxon>Eukaryota</taxon>
        <taxon>Metazoa</taxon>
        <taxon>Ecdysozoa</taxon>
        <taxon>Arthropoda</taxon>
        <taxon>Hexapoda</taxon>
        <taxon>Insecta</taxon>
        <taxon>Pterygota</taxon>
        <taxon>Neoptera</taxon>
        <taxon>Endopterygota</taxon>
        <taxon>Lepidoptera</taxon>
        <taxon>Glossata</taxon>
        <taxon>Ditrysia</taxon>
        <taxon>Papilionoidea</taxon>
        <taxon>Nymphalidae</taxon>
        <taxon>Nymphalinae</taxon>
        <taxon>Vanessa</taxon>
    </lineage>
</organism>
<dbReference type="OMA" id="EYLHDSH"/>
<dbReference type="CDD" id="cd00707">
    <property type="entry name" value="Pancreat_lipase_like"/>
    <property type="match status" value="1"/>
</dbReference>
<dbReference type="PRINTS" id="PR00821">
    <property type="entry name" value="TAGLIPASE"/>
</dbReference>
<accession>A0A8B8IAH7</accession>
<reference evidence="8" key="1">
    <citation type="submission" date="2025-08" db="UniProtKB">
        <authorList>
            <consortium name="RefSeq"/>
        </authorList>
    </citation>
    <scope>IDENTIFICATION</scope>
    <source>
        <tissue evidence="8">Whole body</tissue>
    </source>
</reference>
<keyword evidence="7" id="KW-1185">Reference proteome</keyword>
<dbReference type="OrthoDB" id="199913at2759"/>
<dbReference type="InterPro" id="IPR013818">
    <property type="entry name" value="Lipase"/>
</dbReference>
<evidence type="ECO:0000313" key="7">
    <source>
        <dbReference type="Proteomes" id="UP001652626"/>
    </source>
</evidence>
<protein>
    <submittedName>
        <fullName evidence="8">Pancreatic lipase-related protein 2-like</fullName>
    </submittedName>
</protein>
<evidence type="ECO:0000313" key="8">
    <source>
        <dbReference type="RefSeq" id="XP_026493246.2"/>
    </source>
</evidence>
<feature type="domain" description="Lipase" evidence="6">
    <location>
        <begin position="61"/>
        <end position="307"/>
    </location>
</feature>
<dbReference type="InterPro" id="IPR000734">
    <property type="entry name" value="TAG_lipase"/>
</dbReference>
<dbReference type="Gene3D" id="3.40.50.1820">
    <property type="entry name" value="alpha/beta hydrolase"/>
    <property type="match status" value="1"/>
</dbReference>
<dbReference type="Proteomes" id="UP001652626">
    <property type="component" value="Chromosome 14"/>
</dbReference>
<feature type="signal peptide" evidence="5">
    <location>
        <begin position="1"/>
        <end position="16"/>
    </location>
</feature>
<dbReference type="InterPro" id="IPR033906">
    <property type="entry name" value="Lipase_N"/>
</dbReference>
<dbReference type="GO" id="GO:0016042">
    <property type="term" value="P:lipid catabolic process"/>
    <property type="evidence" value="ECO:0007669"/>
    <property type="project" value="TreeGrafter"/>
</dbReference>
<evidence type="ECO:0000256" key="2">
    <source>
        <dbReference type="ARBA" id="ARBA00010701"/>
    </source>
</evidence>
<feature type="chain" id="PRO_5046411108" evidence="5">
    <location>
        <begin position="17"/>
        <end position="328"/>
    </location>
</feature>
<dbReference type="RefSeq" id="XP_026493246.2">
    <property type="nucleotide sequence ID" value="XM_026637461.2"/>
</dbReference>
<dbReference type="GeneID" id="113398623"/>
<evidence type="ECO:0000256" key="1">
    <source>
        <dbReference type="ARBA" id="ARBA00004613"/>
    </source>
</evidence>
<dbReference type="PANTHER" id="PTHR11610">
    <property type="entry name" value="LIPASE"/>
    <property type="match status" value="1"/>
</dbReference>
<sequence>MKTLFCLLVAVSAVIAVPLENVERKYPRFIDFPDGDGVLHKVDLEEEPDMNVLEDVFRNPANNQYLLYTRRNPSNAQTLRINNAGSITSSNFNARVPTVVVVHGWLSNQNTNINPVIRDAYLRKSDVNVIVMDWRRLALSTYPTAVAGVPAVGRGLGQFLNFLSRTTGASLGTMHLVGFSLGAHIVGNAGRELGGRAARVTGLDPAGPLWNLNSNRLRPSDGVYVEAIHTDGGAIGLGIGSAVANADFFPNGGNSQPGCITSLCDHNRAWELFAATVTHDHLVGRRCSNMLQVSTNICTGASLRMGNDILNKSGTGLYRLNTQRRYPF</sequence>
<evidence type="ECO:0000256" key="4">
    <source>
        <dbReference type="RuleBase" id="RU004262"/>
    </source>
</evidence>
<dbReference type="GO" id="GO:0016298">
    <property type="term" value="F:lipase activity"/>
    <property type="evidence" value="ECO:0007669"/>
    <property type="project" value="InterPro"/>
</dbReference>
<evidence type="ECO:0000259" key="6">
    <source>
        <dbReference type="Pfam" id="PF00151"/>
    </source>
</evidence>
<proteinExistence type="inferred from homology"/>
<dbReference type="SUPFAM" id="SSF53474">
    <property type="entry name" value="alpha/beta-Hydrolases"/>
    <property type="match status" value="1"/>
</dbReference>
<keyword evidence="5" id="KW-0732">Signal</keyword>
<comment type="subcellular location">
    <subcellularLocation>
        <location evidence="1">Secreted</location>
    </subcellularLocation>
</comment>
<dbReference type="GO" id="GO:0005615">
    <property type="term" value="C:extracellular space"/>
    <property type="evidence" value="ECO:0007669"/>
    <property type="project" value="TreeGrafter"/>
</dbReference>
<dbReference type="PANTHER" id="PTHR11610:SF150">
    <property type="entry name" value="FI01825P-RELATED"/>
    <property type="match status" value="1"/>
</dbReference>
<dbReference type="GO" id="GO:0017171">
    <property type="term" value="F:serine hydrolase activity"/>
    <property type="evidence" value="ECO:0007669"/>
    <property type="project" value="TreeGrafter"/>
</dbReference>
<comment type="similarity">
    <text evidence="2 4">Belongs to the AB hydrolase superfamily. Lipase family.</text>
</comment>